<dbReference type="Gene3D" id="2.120.10.30">
    <property type="entry name" value="TolB, C-terminal domain"/>
    <property type="match status" value="1"/>
</dbReference>
<protein>
    <submittedName>
        <fullName evidence="3">Phytase</fullName>
    </submittedName>
</protein>
<dbReference type="PROSITE" id="PS51662">
    <property type="entry name" value="BP_PHYTASE"/>
    <property type="match status" value="1"/>
</dbReference>
<comment type="caution">
    <text evidence="3">The sequence shown here is derived from an EMBL/GenBank/DDBJ whole genome shotgun (WGS) entry which is preliminary data.</text>
</comment>
<dbReference type="GO" id="GO:0016158">
    <property type="term" value="F:inositol hexakisphosphate 3-phosphatase activity"/>
    <property type="evidence" value="ECO:0007669"/>
    <property type="project" value="InterPro"/>
</dbReference>
<reference evidence="3 4" key="1">
    <citation type="submission" date="2019-12" db="EMBL/GenBank/DDBJ databases">
        <title>Genomic-based taxomic classification of the family Erythrobacteraceae.</title>
        <authorList>
            <person name="Xu L."/>
        </authorList>
    </citation>
    <scope>NUCLEOTIDE SEQUENCE [LARGE SCALE GENOMIC DNA]</scope>
    <source>
        <strain evidence="3 4">KCTC 42453</strain>
    </source>
</reference>
<organism evidence="3 4">
    <name type="scientific">Allopontixanthobacter sediminis</name>
    <dbReference type="NCBI Taxonomy" id="1689985"/>
    <lineage>
        <taxon>Bacteria</taxon>
        <taxon>Pseudomonadati</taxon>
        <taxon>Pseudomonadota</taxon>
        <taxon>Alphaproteobacteria</taxon>
        <taxon>Sphingomonadales</taxon>
        <taxon>Erythrobacteraceae</taxon>
        <taxon>Allopontixanthobacter</taxon>
    </lineage>
</organism>
<dbReference type="RefSeq" id="WP_160757004.1">
    <property type="nucleotide sequence ID" value="NZ_WTYL01000003.1"/>
</dbReference>
<accession>A0A845BCW3</accession>
<evidence type="ECO:0000313" key="3">
    <source>
        <dbReference type="EMBL" id="MXP45399.1"/>
    </source>
</evidence>
<dbReference type="Proteomes" id="UP000431922">
    <property type="component" value="Unassembled WGS sequence"/>
</dbReference>
<dbReference type="InterPro" id="IPR011042">
    <property type="entry name" value="6-blade_b-propeller_TolB-like"/>
</dbReference>
<dbReference type="EMBL" id="WTYL01000003">
    <property type="protein sequence ID" value="MXP45399.1"/>
    <property type="molecule type" value="Genomic_DNA"/>
</dbReference>
<keyword evidence="4" id="KW-1185">Reference proteome</keyword>
<sequence>MRYTRTLTSLVALFAVGGCATAPQWGLPAVTVTALAETEPVGTAEEDAADDPAIWHNAADPAASLIVATDKKAGLYVYGLDGSTRHFAPGGLLNNVDLVDLGTAGIIVVASDRGNLEQAELKLYRLDPVSARLISLGSVPGGEGEAYGLCLWQNGVALHAFSVLKSGLIEEYRIELGSAPKSVPVLSRRVPSQPEGCVVDPRNGDFYVGEENAGIWRFAAGSAAGILVAPTDGQQLVADVEGLALAPEGADGGWLIASSQGDNAYARYRLPDMEPAGRFRIAAGAFGSTEETDGIELSTKPFGPKYPGGLFVAQDGVNAPSAQNFKLVSWADIEAALAGTAAPE</sequence>
<dbReference type="AlphaFoldDB" id="A0A845BCW3"/>
<feature type="signal peptide" evidence="1">
    <location>
        <begin position="1"/>
        <end position="22"/>
    </location>
</feature>
<feature type="domain" description="BPP" evidence="2">
    <location>
        <begin position="22"/>
        <end position="337"/>
    </location>
</feature>
<name>A0A845BCW3_9SPHN</name>
<keyword evidence="1" id="KW-0732">Signal</keyword>
<dbReference type="SUPFAM" id="SSF50956">
    <property type="entry name" value="Thermostable phytase (3-phytase)"/>
    <property type="match status" value="1"/>
</dbReference>
<evidence type="ECO:0000313" key="4">
    <source>
        <dbReference type="Proteomes" id="UP000431922"/>
    </source>
</evidence>
<dbReference type="Pfam" id="PF02333">
    <property type="entry name" value="Phytase"/>
    <property type="match status" value="1"/>
</dbReference>
<evidence type="ECO:0000259" key="2">
    <source>
        <dbReference type="PROSITE" id="PS51662"/>
    </source>
</evidence>
<evidence type="ECO:0000256" key="1">
    <source>
        <dbReference type="SAM" id="SignalP"/>
    </source>
</evidence>
<dbReference type="PROSITE" id="PS51257">
    <property type="entry name" value="PROKAR_LIPOPROTEIN"/>
    <property type="match status" value="1"/>
</dbReference>
<feature type="chain" id="PRO_5032710325" evidence="1">
    <location>
        <begin position="23"/>
        <end position="344"/>
    </location>
</feature>
<dbReference type="InterPro" id="IPR003431">
    <property type="entry name" value="B-propeller_Phytase"/>
</dbReference>
<proteinExistence type="predicted"/>
<dbReference type="OrthoDB" id="8696437at2"/>
<gene>
    <name evidence="3" type="ORF">GRI65_13160</name>
</gene>